<evidence type="ECO:0000313" key="2">
    <source>
        <dbReference type="Proteomes" id="UP000007798"/>
    </source>
</evidence>
<name>A0A0Q9WSG3_DROWI</name>
<sequence>MGMQYKEIILSGLVPSIQSITEREKEPIFQEDSAPCHRARSISILKSELGIESLDWTGNSLDLNPIENVWSLMSAKIQKEKPKSLQELMKTIEKVRFEYITAKYLETLYEFMSNRVKCVIKAKGGTTKY</sequence>
<dbReference type="Gene3D" id="3.30.420.10">
    <property type="entry name" value="Ribonuclease H-like superfamily/Ribonuclease H"/>
    <property type="match status" value="1"/>
</dbReference>
<evidence type="ECO:0000313" key="1">
    <source>
        <dbReference type="EMBL" id="KRF99199.1"/>
    </source>
</evidence>
<dbReference type="InParanoid" id="A0A0Q9WSG3"/>
<reference evidence="1 2" key="1">
    <citation type="journal article" date="2007" name="Nature">
        <title>Evolution of genes and genomes on the Drosophila phylogeny.</title>
        <authorList>
            <consortium name="Drosophila 12 Genomes Consortium"/>
            <person name="Clark A.G."/>
            <person name="Eisen M.B."/>
            <person name="Smith D.R."/>
            <person name="Bergman C.M."/>
            <person name="Oliver B."/>
            <person name="Markow T.A."/>
            <person name="Kaufman T.C."/>
            <person name="Kellis M."/>
            <person name="Gelbart W."/>
            <person name="Iyer V.N."/>
            <person name="Pollard D.A."/>
            <person name="Sackton T.B."/>
            <person name="Larracuente A.M."/>
            <person name="Singh N.D."/>
            <person name="Abad J.P."/>
            <person name="Abt D.N."/>
            <person name="Adryan B."/>
            <person name="Aguade M."/>
            <person name="Akashi H."/>
            <person name="Anderson W.W."/>
            <person name="Aquadro C.F."/>
            <person name="Ardell D.H."/>
            <person name="Arguello R."/>
            <person name="Artieri C.G."/>
            <person name="Barbash D.A."/>
            <person name="Barker D."/>
            <person name="Barsanti P."/>
            <person name="Batterham P."/>
            <person name="Batzoglou S."/>
            <person name="Begun D."/>
            <person name="Bhutkar A."/>
            <person name="Blanco E."/>
            <person name="Bosak S.A."/>
            <person name="Bradley R.K."/>
            <person name="Brand A.D."/>
            <person name="Brent M.R."/>
            <person name="Brooks A.N."/>
            <person name="Brown R.H."/>
            <person name="Butlin R.K."/>
            <person name="Caggese C."/>
            <person name="Calvi B.R."/>
            <person name="Bernardo de Carvalho A."/>
            <person name="Caspi A."/>
            <person name="Castrezana S."/>
            <person name="Celniker S.E."/>
            <person name="Chang J.L."/>
            <person name="Chapple C."/>
            <person name="Chatterji S."/>
            <person name="Chinwalla A."/>
            <person name="Civetta A."/>
            <person name="Clifton S.W."/>
            <person name="Comeron J.M."/>
            <person name="Costello J.C."/>
            <person name="Coyne J.A."/>
            <person name="Daub J."/>
            <person name="David R.G."/>
            <person name="Delcher A.L."/>
            <person name="Delehaunty K."/>
            <person name="Do C.B."/>
            <person name="Ebling H."/>
            <person name="Edwards K."/>
            <person name="Eickbush T."/>
            <person name="Evans J.D."/>
            <person name="Filipski A."/>
            <person name="Findeiss S."/>
            <person name="Freyhult E."/>
            <person name="Fulton L."/>
            <person name="Fulton R."/>
            <person name="Garcia A.C."/>
            <person name="Gardiner A."/>
            <person name="Garfield D.A."/>
            <person name="Garvin B.E."/>
            <person name="Gibson G."/>
            <person name="Gilbert D."/>
            <person name="Gnerre S."/>
            <person name="Godfrey J."/>
            <person name="Good R."/>
            <person name="Gotea V."/>
            <person name="Gravely B."/>
            <person name="Greenberg A.J."/>
            <person name="Griffiths-Jones S."/>
            <person name="Gross S."/>
            <person name="Guigo R."/>
            <person name="Gustafson E.A."/>
            <person name="Haerty W."/>
            <person name="Hahn M.W."/>
            <person name="Halligan D.L."/>
            <person name="Halpern A.L."/>
            <person name="Halter G.M."/>
            <person name="Han M.V."/>
            <person name="Heger A."/>
            <person name="Hillier L."/>
            <person name="Hinrichs A.S."/>
            <person name="Holmes I."/>
            <person name="Hoskins R.A."/>
            <person name="Hubisz M.J."/>
            <person name="Hultmark D."/>
            <person name="Huntley M.A."/>
            <person name="Jaffe D.B."/>
            <person name="Jagadeeshan S."/>
            <person name="Jeck W.R."/>
            <person name="Johnson J."/>
            <person name="Jones C.D."/>
            <person name="Jordan W.C."/>
            <person name="Karpen G.H."/>
            <person name="Kataoka E."/>
            <person name="Keightley P.D."/>
            <person name="Kheradpour P."/>
            <person name="Kirkness E.F."/>
            <person name="Koerich L.B."/>
            <person name="Kristiansen K."/>
            <person name="Kudrna D."/>
            <person name="Kulathinal R.J."/>
            <person name="Kumar S."/>
            <person name="Kwok R."/>
            <person name="Lander E."/>
            <person name="Langley C.H."/>
            <person name="Lapoint R."/>
            <person name="Lazzaro B.P."/>
            <person name="Lee S.J."/>
            <person name="Levesque L."/>
            <person name="Li R."/>
            <person name="Lin C.F."/>
            <person name="Lin M.F."/>
            <person name="Lindblad-Toh K."/>
            <person name="Llopart A."/>
            <person name="Long M."/>
            <person name="Low L."/>
            <person name="Lozovsky E."/>
            <person name="Lu J."/>
            <person name="Luo M."/>
            <person name="Machado C.A."/>
            <person name="Makalowski W."/>
            <person name="Marzo M."/>
            <person name="Matsuda M."/>
            <person name="Matzkin L."/>
            <person name="McAllister B."/>
            <person name="McBride C.S."/>
            <person name="McKernan B."/>
            <person name="McKernan K."/>
            <person name="Mendez-Lago M."/>
            <person name="Minx P."/>
            <person name="Mollenhauer M.U."/>
            <person name="Montooth K."/>
            <person name="Mount S.M."/>
            <person name="Mu X."/>
            <person name="Myers E."/>
            <person name="Negre B."/>
            <person name="Newfeld S."/>
            <person name="Nielsen R."/>
            <person name="Noor M.A."/>
            <person name="O'Grady P."/>
            <person name="Pachter L."/>
            <person name="Papaceit M."/>
            <person name="Parisi M.J."/>
            <person name="Parisi M."/>
            <person name="Parts L."/>
            <person name="Pedersen J.S."/>
            <person name="Pesole G."/>
            <person name="Phillippy A.M."/>
            <person name="Ponting C.P."/>
            <person name="Pop M."/>
            <person name="Porcelli D."/>
            <person name="Powell J.R."/>
            <person name="Prohaska S."/>
            <person name="Pruitt K."/>
            <person name="Puig M."/>
            <person name="Quesneville H."/>
            <person name="Ram K.R."/>
            <person name="Rand D."/>
            <person name="Rasmussen M.D."/>
            <person name="Reed L.K."/>
            <person name="Reenan R."/>
            <person name="Reily A."/>
            <person name="Remington K.A."/>
            <person name="Rieger T.T."/>
            <person name="Ritchie M.G."/>
            <person name="Robin C."/>
            <person name="Rogers Y.H."/>
            <person name="Rohde C."/>
            <person name="Rozas J."/>
            <person name="Rubenfield M.J."/>
            <person name="Ruiz A."/>
            <person name="Russo S."/>
            <person name="Salzberg S.L."/>
            <person name="Sanchez-Gracia A."/>
            <person name="Saranga D.J."/>
            <person name="Sato H."/>
            <person name="Schaeffer S.W."/>
            <person name="Schatz M.C."/>
            <person name="Schlenke T."/>
            <person name="Schwartz R."/>
            <person name="Segarra C."/>
            <person name="Singh R.S."/>
            <person name="Sirot L."/>
            <person name="Sirota M."/>
            <person name="Sisneros N.B."/>
            <person name="Smith C.D."/>
            <person name="Smith T.F."/>
            <person name="Spieth J."/>
            <person name="Stage D.E."/>
            <person name="Stark A."/>
            <person name="Stephan W."/>
            <person name="Strausberg R.L."/>
            <person name="Strempel S."/>
            <person name="Sturgill D."/>
            <person name="Sutton G."/>
            <person name="Sutton G.G."/>
            <person name="Tao W."/>
            <person name="Teichmann S."/>
            <person name="Tobari Y.N."/>
            <person name="Tomimura Y."/>
            <person name="Tsolas J.M."/>
            <person name="Valente V.L."/>
            <person name="Venter E."/>
            <person name="Venter J.C."/>
            <person name="Vicario S."/>
            <person name="Vieira F.G."/>
            <person name="Vilella A.J."/>
            <person name="Villasante A."/>
            <person name="Walenz B."/>
            <person name="Wang J."/>
            <person name="Wasserman M."/>
            <person name="Watts T."/>
            <person name="Wilson D."/>
            <person name="Wilson R.K."/>
            <person name="Wing R.A."/>
            <person name="Wolfner M.F."/>
            <person name="Wong A."/>
            <person name="Wong G.K."/>
            <person name="Wu C.I."/>
            <person name="Wu G."/>
            <person name="Yamamoto D."/>
            <person name="Yang H.P."/>
            <person name="Yang S.P."/>
            <person name="Yorke J.A."/>
            <person name="Yoshida K."/>
            <person name="Zdobnov E."/>
            <person name="Zhang P."/>
            <person name="Zhang Y."/>
            <person name="Zimin A.V."/>
            <person name="Baldwin J."/>
            <person name="Abdouelleil A."/>
            <person name="Abdulkadir J."/>
            <person name="Abebe A."/>
            <person name="Abera B."/>
            <person name="Abreu J."/>
            <person name="Acer S.C."/>
            <person name="Aftuck L."/>
            <person name="Alexander A."/>
            <person name="An P."/>
            <person name="Anderson E."/>
            <person name="Anderson S."/>
            <person name="Arachi H."/>
            <person name="Azer M."/>
            <person name="Bachantsang P."/>
            <person name="Barry A."/>
            <person name="Bayul T."/>
            <person name="Berlin A."/>
            <person name="Bessette D."/>
            <person name="Bloom T."/>
            <person name="Blye J."/>
            <person name="Boguslavskiy L."/>
            <person name="Bonnet C."/>
            <person name="Boukhgalter B."/>
            <person name="Bourzgui I."/>
            <person name="Brown A."/>
            <person name="Cahill P."/>
            <person name="Channer S."/>
            <person name="Cheshatsang Y."/>
            <person name="Chuda L."/>
            <person name="Citroen M."/>
            <person name="Collymore A."/>
            <person name="Cooke P."/>
            <person name="Costello M."/>
            <person name="D'Aco K."/>
            <person name="Daza R."/>
            <person name="De Haan G."/>
            <person name="DeGray S."/>
            <person name="DeMaso C."/>
            <person name="Dhargay N."/>
            <person name="Dooley K."/>
            <person name="Dooley E."/>
            <person name="Doricent M."/>
            <person name="Dorje P."/>
            <person name="Dorjee K."/>
            <person name="Dupes A."/>
            <person name="Elong R."/>
            <person name="Falk J."/>
            <person name="Farina A."/>
            <person name="Faro S."/>
            <person name="Ferguson D."/>
            <person name="Fisher S."/>
            <person name="Foley C.D."/>
            <person name="Franke A."/>
            <person name="Friedrich D."/>
            <person name="Gadbois L."/>
            <person name="Gearin G."/>
            <person name="Gearin C.R."/>
            <person name="Giannoukos G."/>
            <person name="Goode T."/>
            <person name="Graham J."/>
            <person name="Grandbois E."/>
            <person name="Grewal S."/>
            <person name="Gyaltsen K."/>
            <person name="Hafez N."/>
            <person name="Hagos B."/>
            <person name="Hall J."/>
            <person name="Henson C."/>
            <person name="Hollinger A."/>
            <person name="Honan T."/>
            <person name="Huard M.D."/>
            <person name="Hughes L."/>
            <person name="Hurhula B."/>
            <person name="Husby M.E."/>
            <person name="Kamat A."/>
            <person name="Kanga B."/>
            <person name="Kashin S."/>
            <person name="Khazanovich D."/>
            <person name="Kisner P."/>
            <person name="Lance K."/>
            <person name="Lara M."/>
            <person name="Lee W."/>
            <person name="Lennon N."/>
            <person name="Letendre F."/>
            <person name="LeVine R."/>
            <person name="Lipovsky A."/>
            <person name="Liu X."/>
            <person name="Liu J."/>
            <person name="Liu S."/>
            <person name="Lokyitsang T."/>
            <person name="Lokyitsang Y."/>
            <person name="Lubonja R."/>
            <person name="Lui A."/>
            <person name="MacDonald P."/>
            <person name="Magnisalis V."/>
            <person name="Maru K."/>
            <person name="Matthews C."/>
            <person name="McCusker W."/>
            <person name="McDonough S."/>
            <person name="Mehta T."/>
            <person name="Meldrim J."/>
            <person name="Meneus L."/>
            <person name="Mihai O."/>
            <person name="Mihalev A."/>
            <person name="Mihova T."/>
            <person name="Mittelman R."/>
            <person name="Mlenga V."/>
            <person name="Montmayeur A."/>
            <person name="Mulrain L."/>
            <person name="Navidi A."/>
            <person name="Naylor J."/>
            <person name="Negash T."/>
            <person name="Nguyen T."/>
            <person name="Nguyen N."/>
            <person name="Nicol R."/>
            <person name="Norbu C."/>
            <person name="Norbu N."/>
            <person name="Novod N."/>
            <person name="O'Neill B."/>
            <person name="Osman S."/>
            <person name="Markiewicz E."/>
            <person name="Oyono O.L."/>
            <person name="Patti C."/>
            <person name="Phunkhang P."/>
            <person name="Pierre F."/>
            <person name="Priest M."/>
            <person name="Raghuraman S."/>
            <person name="Rege F."/>
            <person name="Reyes R."/>
            <person name="Rise C."/>
            <person name="Rogov P."/>
            <person name="Ross K."/>
            <person name="Ryan E."/>
            <person name="Settipalli S."/>
            <person name="Shea T."/>
            <person name="Sherpa N."/>
            <person name="Shi L."/>
            <person name="Shih D."/>
            <person name="Sparrow T."/>
            <person name="Spaulding J."/>
            <person name="Stalker J."/>
            <person name="Stange-Thomann N."/>
            <person name="Stavropoulos S."/>
            <person name="Stone C."/>
            <person name="Strader C."/>
            <person name="Tesfaye S."/>
            <person name="Thomson T."/>
            <person name="Thoulutsang Y."/>
            <person name="Thoulutsang D."/>
            <person name="Topham K."/>
            <person name="Topping I."/>
            <person name="Tsamla T."/>
            <person name="Vassiliev H."/>
            <person name="Vo A."/>
            <person name="Wangchuk T."/>
            <person name="Wangdi T."/>
            <person name="Weiand M."/>
            <person name="Wilkinson J."/>
            <person name="Wilson A."/>
            <person name="Yadav S."/>
            <person name="Young G."/>
            <person name="Yu Q."/>
            <person name="Zembek L."/>
            <person name="Zhong D."/>
            <person name="Zimmer A."/>
            <person name="Zwirko Z."/>
            <person name="Jaffe D.B."/>
            <person name="Alvarez P."/>
            <person name="Brockman W."/>
            <person name="Butler J."/>
            <person name="Chin C."/>
            <person name="Gnerre S."/>
            <person name="Grabherr M."/>
            <person name="Kleber M."/>
            <person name="Mauceli E."/>
            <person name="MacCallum I."/>
        </authorList>
    </citation>
    <scope>NUCLEOTIDE SEQUENCE [LARGE SCALE GENOMIC DNA]</scope>
    <source>
        <strain evidence="2">Tucson 14030-0811.24</strain>
    </source>
</reference>
<dbReference type="STRING" id="7260.A0A0Q9WSG3"/>
<gene>
    <name evidence="1" type="primary">Dwil\GK28313</name>
    <name evidence="1" type="ORF">Dwil_GK28313</name>
</gene>
<protein>
    <submittedName>
        <fullName evidence="1">Uncharacterized protein</fullName>
    </submittedName>
</protein>
<keyword evidence="2" id="KW-1185">Reference proteome</keyword>
<dbReference type="GO" id="GO:0003676">
    <property type="term" value="F:nucleic acid binding"/>
    <property type="evidence" value="ECO:0007669"/>
    <property type="project" value="InterPro"/>
</dbReference>
<organism evidence="1 2">
    <name type="scientific">Drosophila willistoni</name>
    <name type="common">Fruit fly</name>
    <dbReference type="NCBI Taxonomy" id="7260"/>
    <lineage>
        <taxon>Eukaryota</taxon>
        <taxon>Metazoa</taxon>
        <taxon>Ecdysozoa</taxon>
        <taxon>Arthropoda</taxon>
        <taxon>Hexapoda</taxon>
        <taxon>Insecta</taxon>
        <taxon>Pterygota</taxon>
        <taxon>Neoptera</taxon>
        <taxon>Endopterygota</taxon>
        <taxon>Diptera</taxon>
        <taxon>Brachycera</taxon>
        <taxon>Muscomorpha</taxon>
        <taxon>Ephydroidea</taxon>
        <taxon>Drosophilidae</taxon>
        <taxon>Drosophila</taxon>
        <taxon>Sophophora</taxon>
    </lineage>
</organism>
<accession>A0A0Q9WSG3</accession>
<dbReference type="SMR" id="A0A0Q9WSG3"/>
<dbReference type="InterPro" id="IPR036397">
    <property type="entry name" value="RNaseH_sf"/>
</dbReference>
<dbReference type="Proteomes" id="UP000007798">
    <property type="component" value="Unassembled WGS sequence"/>
</dbReference>
<dbReference type="OrthoDB" id="10006939at2759"/>
<dbReference type="AlphaFoldDB" id="A0A0Q9WSG3"/>
<proteinExistence type="predicted"/>
<dbReference type="EMBL" id="CH964160">
    <property type="protein sequence ID" value="KRF99199.1"/>
    <property type="molecule type" value="Genomic_DNA"/>
</dbReference>